<dbReference type="GO" id="GO:0006046">
    <property type="term" value="P:N-acetylglucosamine catabolic process"/>
    <property type="evidence" value="ECO:0007669"/>
    <property type="project" value="TreeGrafter"/>
</dbReference>
<feature type="binding site" evidence="11">
    <location>
        <position position="141"/>
    </location>
    <ligand>
        <name>substrate</name>
    </ligand>
</feature>
<dbReference type="InterPro" id="IPR006680">
    <property type="entry name" value="Amidohydro-rel"/>
</dbReference>
<gene>
    <name evidence="14" type="primary">nagA</name>
    <name evidence="14" type="ORF">CEN41_01235</name>
</gene>
<comment type="pathway">
    <text evidence="8">Amino-sugar metabolism; N-acetylneuraminate degradation; D-fructose 6-phosphate from N-acetylneuraminate: step 4/5.</text>
</comment>
<reference evidence="14 15" key="1">
    <citation type="submission" date="2017-07" db="EMBL/GenBank/DDBJ databases">
        <title>Genomes of Fischerella (Mastigocladus) sp. strains.</title>
        <authorList>
            <person name="Miller S.R."/>
        </authorList>
    </citation>
    <scope>NUCLEOTIDE SEQUENCE [LARGE SCALE GENOMIC DNA]</scope>
    <source>
        <strain evidence="14 15">CCMEE 5330</strain>
    </source>
</reference>
<evidence type="ECO:0000256" key="1">
    <source>
        <dbReference type="ARBA" id="ARBA00010716"/>
    </source>
</evidence>
<dbReference type="Gene3D" id="3.20.20.140">
    <property type="entry name" value="Metal-dependent hydrolases"/>
    <property type="match status" value="1"/>
</dbReference>
<keyword evidence="4 12" id="KW-0479">Metal-binding</keyword>
<keyword evidence="6 9" id="KW-0119">Carbohydrate metabolism</keyword>
<comment type="caution">
    <text evidence="14">The sequence shown here is derived from an EMBL/GenBank/DDBJ whole genome shotgun (WGS) entry which is preliminary data.</text>
</comment>
<evidence type="ECO:0000256" key="4">
    <source>
        <dbReference type="ARBA" id="ARBA00022723"/>
    </source>
</evidence>
<protein>
    <recommendedName>
        <fullName evidence="3">N-acetylglucosamine-6-phosphate deacetylase</fullName>
        <ecNumber evidence="2">3.5.1.25</ecNumber>
    </recommendedName>
</protein>
<feature type="binding site" evidence="12">
    <location>
        <position position="194"/>
    </location>
    <ligand>
        <name>Zn(2+)</name>
        <dbReference type="ChEBI" id="CHEBI:29105"/>
    </ligand>
</feature>
<dbReference type="Gene3D" id="2.30.40.10">
    <property type="entry name" value="Urease, subunit C, domain 1"/>
    <property type="match status" value="1"/>
</dbReference>
<dbReference type="AlphaFoldDB" id="A0A2N6MNQ0"/>
<evidence type="ECO:0000256" key="12">
    <source>
        <dbReference type="PIRSR" id="PIRSR038994-3"/>
    </source>
</evidence>
<evidence type="ECO:0000256" key="3">
    <source>
        <dbReference type="ARBA" id="ARBA00018029"/>
    </source>
</evidence>
<evidence type="ECO:0000259" key="13">
    <source>
        <dbReference type="Pfam" id="PF01979"/>
    </source>
</evidence>
<dbReference type="EMBL" id="NMQI01000029">
    <property type="protein sequence ID" value="PMB48377.1"/>
    <property type="molecule type" value="Genomic_DNA"/>
</dbReference>
<dbReference type="GO" id="GO:0046872">
    <property type="term" value="F:metal ion binding"/>
    <property type="evidence" value="ECO:0007669"/>
    <property type="project" value="UniProtKB-KW"/>
</dbReference>
<proteinExistence type="inferred from homology"/>
<organism evidence="14 15">
    <name type="scientific">Fischerella thermalis CCMEE 5330</name>
    <dbReference type="NCBI Taxonomy" id="2019670"/>
    <lineage>
        <taxon>Bacteria</taxon>
        <taxon>Bacillati</taxon>
        <taxon>Cyanobacteriota</taxon>
        <taxon>Cyanophyceae</taxon>
        <taxon>Nostocales</taxon>
        <taxon>Hapalosiphonaceae</taxon>
        <taxon>Fischerella</taxon>
    </lineage>
</organism>
<keyword evidence="5 9" id="KW-0378">Hydrolase</keyword>
<sequence>MTLLITNARILTEHRMIERGWLYVADQYIRAFAAGDAPAFDVKRIIDAEGATLAPGFIDLHVHGALGTEAIVGDVDGLHQMSEFYARHGVTSYLPTTLTAPHSQIMAALNAIKQAQTTSRGAAILGAHVEGPYLNRSKAGAQFPEFIRLAAMPEVQELLDTGVVRLIAIAPEFAENRQIIAACMRRGVTVAIAHTAASFEEAIASFDLGIAQVTHTYNAMTPLHHRDPGVVGAALADPRVRCEIICDLLHVDAGAIKVLFNAKGTEGTIIITDAMAATGLGDGEYGLGAHRVHKQGKKVTLLDGTLAGSAITYDESVRHFVQAVGKPFHEVWPVTSLTPAQAIGEAHQRGSIALNKLADLVLLDDDLRVQATIVSGQVVYQRAEVA</sequence>
<evidence type="ECO:0000256" key="8">
    <source>
        <dbReference type="ARBA" id="ARBA00060590"/>
    </source>
</evidence>
<comment type="cofactor">
    <cofactor evidence="12">
        <name>a divalent metal cation</name>
        <dbReference type="ChEBI" id="CHEBI:60240"/>
    </cofactor>
    <text evidence="12">Binds 1 divalent metal cation per subunit.</text>
</comment>
<dbReference type="PANTHER" id="PTHR11113:SF14">
    <property type="entry name" value="N-ACETYLGLUCOSAMINE-6-PHOSPHATE DEACETYLASE"/>
    <property type="match status" value="1"/>
</dbReference>
<evidence type="ECO:0000256" key="11">
    <source>
        <dbReference type="PIRSR" id="PIRSR038994-2"/>
    </source>
</evidence>
<dbReference type="GO" id="GO:0008448">
    <property type="term" value="F:N-acetylglucosamine-6-phosphate deacetylase activity"/>
    <property type="evidence" value="ECO:0007669"/>
    <property type="project" value="UniProtKB-EC"/>
</dbReference>
<dbReference type="SUPFAM" id="SSF51556">
    <property type="entry name" value="Metallo-dependent hydrolases"/>
    <property type="match status" value="1"/>
</dbReference>
<dbReference type="InterPro" id="IPR011059">
    <property type="entry name" value="Metal-dep_hydrolase_composite"/>
</dbReference>
<comment type="catalytic activity">
    <reaction evidence="7">
        <text>N-acetyl-D-glucosamine 6-phosphate + H2O = D-glucosamine 6-phosphate + acetate</text>
        <dbReference type="Rhea" id="RHEA:22936"/>
        <dbReference type="ChEBI" id="CHEBI:15377"/>
        <dbReference type="ChEBI" id="CHEBI:30089"/>
        <dbReference type="ChEBI" id="CHEBI:57513"/>
        <dbReference type="ChEBI" id="CHEBI:58725"/>
        <dbReference type="EC" id="3.5.1.25"/>
    </reaction>
</comment>
<accession>A0A2N6MNQ0</accession>
<feature type="domain" description="Amidohydrolase-related" evidence="13">
    <location>
        <begin position="53"/>
        <end position="379"/>
    </location>
</feature>
<dbReference type="CDD" id="cd00854">
    <property type="entry name" value="NagA"/>
    <property type="match status" value="1"/>
</dbReference>
<evidence type="ECO:0000256" key="7">
    <source>
        <dbReference type="ARBA" id="ARBA00047647"/>
    </source>
</evidence>
<feature type="binding site" evidence="12">
    <location>
        <position position="130"/>
    </location>
    <ligand>
        <name>Zn(2+)</name>
        <dbReference type="ChEBI" id="CHEBI:29105"/>
    </ligand>
</feature>
<feature type="binding site" evidence="11">
    <location>
        <begin position="306"/>
        <end position="308"/>
    </location>
    <ligand>
        <name>substrate</name>
    </ligand>
</feature>
<feature type="binding site" evidence="11">
    <location>
        <begin position="218"/>
        <end position="219"/>
    </location>
    <ligand>
        <name>substrate</name>
    </ligand>
</feature>
<dbReference type="PIRSF" id="PIRSF038994">
    <property type="entry name" value="NagA"/>
    <property type="match status" value="1"/>
</dbReference>
<feature type="active site" description="Proton donor/acceptor" evidence="10">
    <location>
        <position position="273"/>
    </location>
</feature>
<evidence type="ECO:0000256" key="10">
    <source>
        <dbReference type="PIRSR" id="PIRSR038994-1"/>
    </source>
</evidence>
<dbReference type="FunFam" id="3.20.20.140:FF:000004">
    <property type="entry name" value="N-acetylglucosamine-6-phosphate deacetylase"/>
    <property type="match status" value="1"/>
</dbReference>
<dbReference type="Proteomes" id="UP000234966">
    <property type="component" value="Unassembled WGS sequence"/>
</dbReference>
<evidence type="ECO:0000256" key="5">
    <source>
        <dbReference type="ARBA" id="ARBA00022801"/>
    </source>
</evidence>
<evidence type="ECO:0000256" key="9">
    <source>
        <dbReference type="PIRNR" id="PIRNR038994"/>
    </source>
</evidence>
<dbReference type="NCBIfam" id="TIGR00221">
    <property type="entry name" value="nagA"/>
    <property type="match status" value="1"/>
</dbReference>
<dbReference type="Pfam" id="PF01979">
    <property type="entry name" value="Amidohydro_1"/>
    <property type="match status" value="1"/>
</dbReference>
<feature type="binding site" evidence="11">
    <location>
        <position position="226"/>
    </location>
    <ligand>
        <name>substrate</name>
    </ligand>
</feature>
<dbReference type="SUPFAM" id="SSF51338">
    <property type="entry name" value="Composite domain of metallo-dependent hydrolases"/>
    <property type="match status" value="1"/>
</dbReference>
<evidence type="ECO:0000256" key="2">
    <source>
        <dbReference type="ARBA" id="ARBA00011899"/>
    </source>
</evidence>
<dbReference type="InterPro" id="IPR032466">
    <property type="entry name" value="Metal_Hydrolase"/>
</dbReference>
<evidence type="ECO:0000313" key="14">
    <source>
        <dbReference type="EMBL" id="PMB48377.1"/>
    </source>
</evidence>
<dbReference type="InterPro" id="IPR003764">
    <property type="entry name" value="GlcNAc_6-P_deAcase"/>
</dbReference>
<feature type="binding site" evidence="11">
    <location>
        <position position="250"/>
    </location>
    <ligand>
        <name>substrate</name>
    </ligand>
</feature>
<evidence type="ECO:0000313" key="15">
    <source>
        <dbReference type="Proteomes" id="UP000234966"/>
    </source>
</evidence>
<dbReference type="PANTHER" id="PTHR11113">
    <property type="entry name" value="N-ACETYLGLUCOSAMINE-6-PHOSPHATE DEACETYLASE"/>
    <property type="match status" value="1"/>
</dbReference>
<dbReference type="EC" id="3.5.1.25" evidence="2"/>
<comment type="similarity">
    <text evidence="1 9">Belongs to the metallo-dependent hydrolases superfamily. NagA family.</text>
</comment>
<name>A0A2N6MNQ0_9CYAN</name>
<evidence type="ECO:0000256" key="6">
    <source>
        <dbReference type="ARBA" id="ARBA00023277"/>
    </source>
</evidence>
<feature type="binding site" evidence="12">
    <location>
        <position position="215"/>
    </location>
    <ligand>
        <name>Zn(2+)</name>
        <dbReference type="ChEBI" id="CHEBI:29105"/>
    </ligand>
</feature>